<evidence type="ECO:0000313" key="3">
    <source>
        <dbReference type="Proteomes" id="UP000281553"/>
    </source>
</evidence>
<feature type="region of interest" description="Disordered" evidence="1">
    <location>
        <begin position="76"/>
        <end position="95"/>
    </location>
</feature>
<feature type="region of interest" description="Disordered" evidence="1">
    <location>
        <begin position="101"/>
        <end position="137"/>
    </location>
</feature>
<reference evidence="2 3" key="1">
    <citation type="submission" date="2018-11" db="EMBL/GenBank/DDBJ databases">
        <authorList>
            <consortium name="Pathogen Informatics"/>
        </authorList>
    </citation>
    <scope>NUCLEOTIDE SEQUENCE [LARGE SCALE GENOMIC DNA]</scope>
</reference>
<accession>A0A3P7MXI4</accession>
<protein>
    <submittedName>
        <fullName evidence="2">Uncharacterized protein</fullName>
    </submittedName>
</protein>
<organism evidence="2 3">
    <name type="scientific">Dibothriocephalus latus</name>
    <name type="common">Fish tapeworm</name>
    <name type="synonym">Diphyllobothrium latum</name>
    <dbReference type="NCBI Taxonomy" id="60516"/>
    <lineage>
        <taxon>Eukaryota</taxon>
        <taxon>Metazoa</taxon>
        <taxon>Spiralia</taxon>
        <taxon>Lophotrochozoa</taxon>
        <taxon>Platyhelminthes</taxon>
        <taxon>Cestoda</taxon>
        <taxon>Eucestoda</taxon>
        <taxon>Diphyllobothriidea</taxon>
        <taxon>Diphyllobothriidae</taxon>
        <taxon>Dibothriocephalus</taxon>
    </lineage>
</organism>
<keyword evidence="3" id="KW-1185">Reference proteome</keyword>
<dbReference type="AlphaFoldDB" id="A0A3P7MXI4"/>
<gene>
    <name evidence="2" type="ORF">DILT_LOCUS16531</name>
</gene>
<evidence type="ECO:0000313" key="2">
    <source>
        <dbReference type="EMBL" id="VDN34545.1"/>
    </source>
</evidence>
<dbReference type="OrthoDB" id="6260682at2759"/>
<dbReference type="EMBL" id="UYRU01085500">
    <property type="protein sequence ID" value="VDN34545.1"/>
    <property type="molecule type" value="Genomic_DNA"/>
</dbReference>
<proteinExistence type="predicted"/>
<name>A0A3P7MXI4_DIBLA</name>
<dbReference type="Proteomes" id="UP000281553">
    <property type="component" value="Unassembled WGS sequence"/>
</dbReference>
<evidence type="ECO:0000256" key="1">
    <source>
        <dbReference type="SAM" id="MobiDB-lite"/>
    </source>
</evidence>
<sequence length="137" mass="15349">MDTLAHGPHLYATLSSGHIFKFDEAEIPARGDNRVSRELLVSWFSGPQFISKRNDLAFPYGVRRNFLSKRIIHVGRTGRNNNSDDSGPNCRAIIKPASDADKDAVAINEQSPHQLRPRAVATETDNYSTHADDRYDL</sequence>